<accession>A0A938BMS9</accession>
<dbReference type="Gene3D" id="1.10.8.60">
    <property type="match status" value="1"/>
</dbReference>
<dbReference type="GO" id="GO:0016887">
    <property type="term" value="F:ATP hydrolysis activity"/>
    <property type="evidence" value="ECO:0007669"/>
    <property type="project" value="InterPro"/>
</dbReference>
<evidence type="ECO:0000313" key="7">
    <source>
        <dbReference type="Proteomes" id="UP000703893"/>
    </source>
</evidence>
<comment type="caution">
    <text evidence="6">The sequence shown here is derived from an EMBL/GenBank/DDBJ whole genome shotgun (WGS) entry which is preliminary data.</text>
</comment>
<feature type="non-terminal residue" evidence="6">
    <location>
        <position position="1"/>
    </location>
</feature>
<feature type="domain" description="AAA+ ATPase" evidence="5">
    <location>
        <begin position="241"/>
        <end position="374"/>
    </location>
</feature>
<dbReference type="Proteomes" id="UP000703893">
    <property type="component" value="Unassembled WGS sequence"/>
</dbReference>
<evidence type="ECO:0000313" key="6">
    <source>
        <dbReference type="EMBL" id="MBM3274325.1"/>
    </source>
</evidence>
<dbReference type="InterPro" id="IPR052381">
    <property type="entry name" value="AAA_domain_protein"/>
</dbReference>
<gene>
    <name evidence="6" type="ORF">FJZ00_04190</name>
</gene>
<reference evidence="6 7" key="1">
    <citation type="submission" date="2019-03" db="EMBL/GenBank/DDBJ databases">
        <title>Lake Tanganyika Metagenome-Assembled Genomes (MAGs).</title>
        <authorList>
            <person name="Tran P."/>
        </authorList>
    </citation>
    <scope>NUCLEOTIDE SEQUENCE [LARGE SCALE GENOMIC DNA]</scope>
    <source>
        <strain evidence="6">K_DeepCast_65m_m2_236</strain>
    </source>
</reference>
<organism evidence="6 7">
    <name type="scientific">Candidatus Tanganyikabacteria bacterium</name>
    <dbReference type="NCBI Taxonomy" id="2961651"/>
    <lineage>
        <taxon>Bacteria</taxon>
        <taxon>Bacillati</taxon>
        <taxon>Candidatus Sericytochromatia</taxon>
        <taxon>Candidatus Tanganyikabacteria</taxon>
    </lineage>
</organism>
<evidence type="ECO:0000256" key="1">
    <source>
        <dbReference type="ARBA" id="ARBA00022741"/>
    </source>
</evidence>
<dbReference type="CDD" id="cd19481">
    <property type="entry name" value="RecA-like_protease"/>
    <property type="match status" value="1"/>
</dbReference>
<evidence type="ECO:0000256" key="4">
    <source>
        <dbReference type="ARBA" id="ARBA00040480"/>
    </source>
</evidence>
<dbReference type="PANTHER" id="PTHR42960">
    <property type="entry name" value="YCF46 PROTEIN"/>
    <property type="match status" value="1"/>
</dbReference>
<keyword evidence="2 6" id="KW-0067">ATP-binding</keyword>
<dbReference type="EMBL" id="VGJX01000183">
    <property type="protein sequence ID" value="MBM3274325.1"/>
    <property type="molecule type" value="Genomic_DNA"/>
</dbReference>
<evidence type="ECO:0000256" key="3">
    <source>
        <dbReference type="ARBA" id="ARBA00038088"/>
    </source>
</evidence>
<proteinExistence type="inferred from homology"/>
<keyword evidence="1" id="KW-0547">Nucleotide-binding</keyword>
<dbReference type="InterPro" id="IPR003959">
    <property type="entry name" value="ATPase_AAA_core"/>
</dbReference>
<dbReference type="GO" id="GO:0005524">
    <property type="term" value="F:ATP binding"/>
    <property type="evidence" value="ECO:0007669"/>
    <property type="project" value="UniProtKB-KW"/>
</dbReference>
<dbReference type="InterPro" id="IPR003593">
    <property type="entry name" value="AAA+_ATPase"/>
</dbReference>
<name>A0A938BMS9_9BACT</name>
<comment type="similarity">
    <text evidence="3">Belongs to the AAA ATPase family. Highly divergent.</text>
</comment>
<dbReference type="InterPro" id="IPR027417">
    <property type="entry name" value="P-loop_NTPase"/>
</dbReference>
<dbReference type="Pfam" id="PF00004">
    <property type="entry name" value="AAA"/>
    <property type="match status" value="1"/>
</dbReference>
<protein>
    <recommendedName>
        <fullName evidence="4">Uncharacterized AAA domain-containing protein ycf46</fullName>
    </recommendedName>
</protein>
<dbReference type="SMART" id="SM00382">
    <property type="entry name" value="AAA"/>
    <property type="match status" value="1"/>
</dbReference>
<dbReference type="PANTHER" id="PTHR42960:SF1">
    <property type="entry name" value="YCF46 PROTEIN"/>
    <property type="match status" value="1"/>
</dbReference>
<dbReference type="SUPFAM" id="SSF52540">
    <property type="entry name" value="P-loop containing nucleoside triphosphate hydrolases"/>
    <property type="match status" value="1"/>
</dbReference>
<evidence type="ECO:0000256" key="2">
    <source>
        <dbReference type="ARBA" id="ARBA00022840"/>
    </source>
</evidence>
<dbReference type="AlphaFoldDB" id="A0A938BMS9"/>
<evidence type="ECO:0000259" key="5">
    <source>
        <dbReference type="SMART" id="SM00382"/>
    </source>
</evidence>
<sequence>SEGITFPVPAMREKFLTALNVRANIVGMPQVTELPRDPRRALPLLEAFLSIPGQRAAVVVDYVESLVPGSDAAMMGSDDRTSLITLERWANEPRLLMSDSIIILVGENVAEINKAIVRSPQIKALEIPLPSEADRLAFIRRKAEDLGAKRDASDDTIARLSSGLRLIQLEAIFRHSAKSGNPVTIEMLSAKRKEIIENECFGLVELITPDHGLEVVGGMEIVKGQLMRISEAIRNGMVRHVPMGIFFVGPMGTGKTYVAEAFAHDSGLTCLALKNFRDKWVGSTEGNLEKILNIVRALGSVMIIIDEVDRALGGEDGDSGVSSRVFARIKAFMSDTSHRGKILWLVMSNRPDKLDIDLKRPGRFDRKIPFFFPQTAGERATIFAAQVRKHRIEREEFAWDEACKRTEGYSAAEIEALLLLADEFAHERGRKLTEADLLDAVADFVPNRNRKMIDFMELLAVFECSSRRLLPERFKDLSDEELGGRLAELRSELRL</sequence>
<dbReference type="Gene3D" id="3.40.50.300">
    <property type="entry name" value="P-loop containing nucleotide triphosphate hydrolases"/>
    <property type="match status" value="1"/>
</dbReference>